<reference evidence="1 2" key="1">
    <citation type="journal article" date="2012" name="J. Bacteriol.">
        <title>Genome sequences of type strains of seven species of the marine bacterium Pseudoalteromonas.</title>
        <authorList>
            <person name="Xie B.B."/>
            <person name="Shu Y.L."/>
            <person name="Qin Q.L."/>
            <person name="Rong J.C."/>
            <person name="Zhang X.Y."/>
            <person name="Chen X.L."/>
            <person name="Shi M."/>
            <person name="He H.L."/>
            <person name="Zhou B.C."/>
            <person name="Zhang Y.Z."/>
        </authorList>
    </citation>
    <scope>NUCLEOTIDE SEQUENCE [LARGE SCALE GENOMIC DNA]</scope>
    <source>
        <strain evidence="1 2">A 37-1-2</strain>
        <plasmid evidence="1 2">unnamed</plasmid>
    </source>
</reference>
<accession>A0A290SA80</accession>
<geneLocation type="plasmid" evidence="1">
    <name>unnamed</name>
</geneLocation>
<organism evidence="1 2">
    <name type="scientific">Pseudoalteromonas arctica A 37-1-2</name>
    <dbReference type="NCBI Taxonomy" id="1117313"/>
    <lineage>
        <taxon>Bacteria</taxon>
        <taxon>Pseudomonadati</taxon>
        <taxon>Pseudomonadota</taxon>
        <taxon>Gammaproteobacteria</taxon>
        <taxon>Alteromonadales</taxon>
        <taxon>Pseudoalteromonadaceae</taxon>
        <taxon>Pseudoalteromonas</taxon>
    </lineage>
</organism>
<protein>
    <submittedName>
        <fullName evidence="1">Uncharacterized protein</fullName>
    </submittedName>
</protein>
<name>A0A290SA80_9GAMM</name>
<evidence type="ECO:0000313" key="1">
    <source>
        <dbReference type="EMBL" id="ATC88996.1"/>
    </source>
</evidence>
<dbReference type="KEGG" id="part:PARC_p0019"/>
<gene>
    <name evidence="1" type="ORF">PARC_p0019</name>
</gene>
<dbReference type="EMBL" id="CP011027">
    <property type="protein sequence ID" value="ATC88996.1"/>
    <property type="molecule type" value="Genomic_DNA"/>
</dbReference>
<keyword evidence="1" id="KW-0614">Plasmid</keyword>
<dbReference type="RefSeq" id="WP_010554736.1">
    <property type="nucleotide sequence ID" value="NZ_CP011027.1"/>
</dbReference>
<sequence length="169" mass="19667">MKAEALEVQKYLTDKKDDLALQLDSLVDGYWIAWRDRNRKIIAQSANSDLNAKVGKVAPSIRIYKTKNHNRITLRWRVYDNSWARLNVAKSNKQTLRYANELKRNKDGTTSRFQLVKNAESWEVEFIDKFLSEAEPIITLINIIHQSIKLLNNSKALEAKELEHGEENK</sequence>
<proteinExistence type="predicted"/>
<evidence type="ECO:0000313" key="2">
    <source>
        <dbReference type="Proteomes" id="UP000016505"/>
    </source>
</evidence>
<dbReference type="AlphaFoldDB" id="A0A290SA80"/>
<dbReference type="Proteomes" id="UP000016505">
    <property type="component" value="Plasmid unnamed"/>
</dbReference>